<dbReference type="AlphaFoldDB" id="A0A381V2P1"/>
<gene>
    <name evidence="2" type="ORF">METZ01_LOCUS87479</name>
</gene>
<proteinExistence type="predicted"/>
<accession>A0A381V2P1</accession>
<name>A0A381V2P1_9ZZZZ</name>
<keyword evidence="1" id="KW-0472">Membrane</keyword>
<evidence type="ECO:0000313" key="2">
    <source>
        <dbReference type="EMBL" id="SVA34625.1"/>
    </source>
</evidence>
<protein>
    <submittedName>
        <fullName evidence="2">Uncharacterized protein</fullName>
    </submittedName>
</protein>
<evidence type="ECO:0000256" key="1">
    <source>
        <dbReference type="SAM" id="Phobius"/>
    </source>
</evidence>
<feature type="transmembrane region" description="Helical" evidence="1">
    <location>
        <begin position="6"/>
        <end position="23"/>
    </location>
</feature>
<sequence length="32" mass="3712">MEIEMAILVGVWVNAAVNTIYYVKKWNVNKSK</sequence>
<dbReference type="EMBL" id="UINC01007693">
    <property type="protein sequence ID" value="SVA34625.1"/>
    <property type="molecule type" value="Genomic_DNA"/>
</dbReference>
<keyword evidence="1" id="KW-0812">Transmembrane</keyword>
<keyword evidence="1" id="KW-1133">Transmembrane helix</keyword>
<organism evidence="2">
    <name type="scientific">marine metagenome</name>
    <dbReference type="NCBI Taxonomy" id="408172"/>
    <lineage>
        <taxon>unclassified sequences</taxon>
        <taxon>metagenomes</taxon>
        <taxon>ecological metagenomes</taxon>
    </lineage>
</organism>
<reference evidence="2" key="1">
    <citation type="submission" date="2018-05" db="EMBL/GenBank/DDBJ databases">
        <authorList>
            <person name="Lanie J.A."/>
            <person name="Ng W.-L."/>
            <person name="Kazmierczak K.M."/>
            <person name="Andrzejewski T.M."/>
            <person name="Davidsen T.M."/>
            <person name="Wayne K.J."/>
            <person name="Tettelin H."/>
            <person name="Glass J.I."/>
            <person name="Rusch D."/>
            <person name="Podicherti R."/>
            <person name="Tsui H.-C.T."/>
            <person name="Winkler M.E."/>
        </authorList>
    </citation>
    <scope>NUCLEOTIDE SEQUENCE</scope>
</reference>